<dbReference type="AlphaFoldDB" id="A0A1X0K6Q2"/>
<keyword evidence="3" id="KW-1185">Reference proteome</keyword>
<dbReference type="RefSeq" id="WP_047323895.1">
    <property type="nucleotide sequence ID" value="NZ_MVIJ01000047.1"/>
</dbReference>
<protein>
    <recommendedName>
        <fullName evidence="1">SseB protein N-terminal domain-containing protein</fullName>
    </recommendedName>
</protein>
<dbReference type="OrthoDB" id="5116169at2"/>
<dbReference type="STRING" id="1783.BST44_23335"/>
<name>A0A1X0K6Q2_MYCSC</name>
<organism evidence="2 3">
    <name type="scientific">Mycobacterium scrofulaceum</name>
    <dbReference type="NCBI Taxonomy" id="1783"/>
    <lineage>
        <taxon>Bacteria</taxon>
        <taxon>Bacillati</taxon>
        <taxon>Actinomycetota</taxon>
        <taxon>Actinomycetes</taxon>
        <taxon>Mycobacteriales</taxon>
        <taxon>Mycobacteriaceae</taxon>
        <taxon>Mycobacterium</taxon>
    </lineage>
</organism>
<gene>
    <name evidence="2" type="ORF">BST44_23335</name>
</gene>
<feature type="domain" description="SseB protein N-terminal" evidence="1">
    <location>
        <begin position="150"/>
        <end position="248"/>
    </location>
</feature>
<dbReference type="EMBL" id="MVIJ01000047">
    <property type="protein sequence ID" value="ORB70538.1"/>
    <property type="molecule type" value="Genomic_DNA"/>
</dbReference>
<reference evidence="2 3" key="1">
    <citation type="submission" date="2017-02" db="EMBL/GenBank/DDBJ databases">
        <title>The new phylogeny of genus Mycobacterium.</title>
        <authorList>
            <person name="Tortoli E."/>
            <person name="Trovato A."/>
            <person name="Cirillo D.M."/>
        </authorList>
    </citation>
    <scope>NUCLEOTIDE SEQUENCE [LARGE SCALE GENOMIC DNA]</scope>
    <source>
        <strain evidence="2 3">DSM 43992</strain>
    </source>
</reference>
<proteinExistence type="predicted"/>
<evidence type="ECO:0000259" key="1">
    <source>
        <dbReference type="Pfam" id="PF07179"/>
    </source>
</evidence>
<accession>A0A1X0K6Q2</accession>
<feature type="domain" description="SseB protein N-terminal" evidence="1">
    <location>
        <begin position="18"/>
        <end position="138"/>
    </location>
</feature>
<evidence type="ECO:0000313" key="2">
    <source>
        <dbReference type="EMBL" id="ORB70538.1"/>
    </source>
</evidence>
<dbReference type="InterPro" id="IPR009839">
    <property type="entry name" value="SseB_N"/>
</dbReference>
<evidence type="ECO:0000313" key="3">
    <source>
        <dbReference type="Proteomes" id="UP000192601"/>
    </source>
</evidence>
<sequence length="259" mass="27259">MTPAGYPDRARLVDNVVLRRAVAAFAAQPNQRGAVEVLRLCMYGEVLLDITGSDALTGEPFATGSHLQFRGGTGPNGGSALFCYTRNEEIARLHPPGATTASLVQPAIGALELARSQGNAWLYIDPAGPTCALSAPEIDFALRNGNNERLKQALADHTDGKADRQAVVQVLRDNGPMVLAGDDSRGGVGVRITTHPNGTTSIFAFTSAPEVLAFNPADAAISLTIEQVVHMAREQGHTGIVINPAGPFLWVSLAELLGE</sequence>
<dbReference type="Proteomes" id="UP000192601">
    <property type="component" value="Unassembled WGS sequence"/>
</dbReference>
<dbReference type="Pfam" id="PF07179">
    <property type="entry name" value="SseB"/>
    <property type="match status" value="2"/>
</dbReference>
<comment type="caution">
    <text evidence="2">The sequence shown here is derived from an EMBL/GenBank/DDBJ whole genome shotgun (WGS) entry which is preliminary data.</text>
</comment>